<dbReference type="AlphaFoldDB" id="A0A8J3MC14"/>
<accession>A0A8J3MC14</accession>
<keyword evidence="2" id="KW-1185">Reference proteome</keyword>
<dbReference type="EMBL" id="BNAP01000002">
    <property type="protein sequence ID" value="GHG82052.1"/>
    <property type="molecule type" value="Genomic_DNA"/>
</dbReference>
<sequence>MPTSKALQRFQDRVRAFSEDLELADLLVKQLRSLNDSDKSICEELAGQPDRHERLHARRNTAASRGIISNHFRRTIQSAFIKDLHEDFSEYLATSLGRAALTEIDPNRYTGEVKIDIKASELLAAGSWESVVSLISSKIFRALENEKSTRKLIKKISDRVGLELDDAILDTAMPYLDARHILVHADGIADVEYKTAYPDIELNDDKLSINFTFVTHAKDAVHKLACHIDEQFLDKGLVPPAFISGPAPEPE</sequence>
<organism evidence="1 2">
    <name type="scientific">Pseudodonghicola xiamenensis</name>
    <dbReference type="NCBI Taxonomy" id="337702"/>
    <lineage>
        <taxon>Bacteria</taxon>
        <taxon>Pseudomonadati</taxon>
        <taxon>Pseudomonadota</taxon>
        <taxon>Alphaproteobacteria</taxon>
        <taxon>Rhodobacterales</taxon>
        <taxon>Paracoccaceae</taxon>
        <taxon>Pseudodonghicola</taxon>
    </lineage>
</organism>
<reference evidence="1" key="1">
    <citation type="journal article" date="2014" name="Int. J. Syst. Evol. Microbiol.">
        <title>Complete genome sequence of Corynebacterium casei LMG S-19264T (=DSM 44701T), isolated from a smear-ripened cheese.</title>
        <authorList>
            <consortium name="US DOE Joint Genome Institute (JGI-PGF)"/>
            <person name="Walter F."/>
            <person name="Albersmeier A."/>
            <person name="Kalinowski J."/>
            <person name="Ruckert C."/>
        </authorList>
    </citation>
    <scope>NUCLEOTIDE SEQUENCE</scope>
    <source>
        <strain evidence="1">CGMCC 1.7081</strain>
    </source>
</reference>
<name>A0A8J3MC14_9RHOB</name>
<gene>
    <name evidence="1" type="ORF">GCM10010961_06240</name>
</gene>
<reference evidence="1" key="2">
    <citation type="submission" date="2020-09" db="EMBL/GenBank/DDBJ databases">
        <authorList>
            <person name="Sun Q."/>
            <person name="Zhou Y."/>
        </authorList>
    </citation>
    <scope>NUCLEOTIDE SEQUENCE</scope>
    <source>
        <strain evidence="1">CGMCC 1.7081</strain>
    </source>
</reference>
<dbReference type="Proteomes" id="UP000611500">
    <property type="component" value="Unassembled WGS sequence"/>
</dbReference>
<proteinExistence type="predicted"/>
<evidence type="ECO:0008006" key="3">
    <source>
        <dbReference type="Google" id="ProtNLM"/>
    </source>
</evidence>
<comment type="caution">
    <text evidence="1">The sequence shown here is derived from an EMBL/GenBank/DDBJ whole genome shotgun (WGS) entry which is preliminary data.</text>
</comment>
<evidence type="ECO:0000313" key="1">
    <source>
        <dbReference type="EMBL" id="GHG82052.1"/>
    </source>
</evidence>
<dbReference type="RefSeq" id="WP_035366466.1">
    <property type="nucleotide sequence ID" value="NZ_BNAP01000002.1"/>
</dbReference>
<protein>
    <recommendedName>
        <fullName evidence="3">RiboL-PSP-HEPN domain-containing protein</fullName>
    </recommendedName>
</protein>
<evidence type="ECO:0000313" key="2">
    <source>
        <dbReference type="Proteomes" id="UP000611500"/>
    </source>
</evidence>